<dbReference type="GO" id="GO:0046872">
    <property type="term" value="F:metal ion binding"/>
    <property type="evidence" value="ECO:0007669"/>
    <property type="project" value="UniProtKB-KW"/>
</dbReference>
<evidence type="ECO:0000313" key="11">
    <source>
        <dbReference type="EMBL" id="TCS79884.1"/>
    </source>
</evidence>
<evidence type="ECO:0000256" key="4">
    <source>
        <dbReference type="ARBA" id="ARBA00022723"/>
    </source>
</evidence>
<dbReference type="PROSITE" id="PS50878">
    <property type="entry name" value="RT_POL"/>
    <property type="match status" value="1"/>
</dbReference>
<gene>
    <name evidence="11" type="ORF">EDD72_1191</name>
</gene>
<dbReference type="AlphaFoldDB" id="A0A4R3K9Z4"/>
<name>A0A4R3K9Z4_9BACI</name>
<evidence type="ECO:0000256" key="1">
    <source>
        <dbReference type="ARBA" id="ARBA00012493"/>
    </source>
</evidence>
<keyword evidence="5" id="KW-0460">Magnesium</keyword>
<evidence type="ECO:0000256" key="7">
    <source>
        <dbReference type="ARBA" id="ARBA00023118"/>
    </source>
</evidence>
<evidence type="ECO:0000256" key="9">
    <source>
        <dbReference type="ARBA" id="ARBA00048173"/>
    </source>
</evidence>
<protein>
    <recommendedName>
        <fullName evidence="1">RNA-directed DNA polymerase</fullName>
        <ecNumber evidence="1">2.7.7.49</ecNumber>
    </recommendedName>
</protein>
<dbReference type="PANTHER" id="PTHR34047:SF8">
    <property type="entry name" value="PROTEIN YKFC"/>
    <property type="match status" value="1"/>
</dbReference>
<evidence type="ECO:0000256" key="8">
    <source>
        <dbReference type="ARBA" id="ARBA00034120"/>
    </source>
</evidence>
<comment type="catalytic activity">
    <reaction evidence="9">
        <text>DNA(n) + a 2'-deoxyribonucleoside 5'-triphosphate = DNA(n+1) + diphosphate</text>
        <dbReference type="Rhea" id="RHEA:22508"/>
        <dbReference type="Rhea" id="RHEA-COMP:17339"/>
        <dbReference type="Rhea" id="RHEA-COMP:17340"/>
        <dbReference type="ChEBI" id="CHEBI:33019"/>
        <dbReference type="ChEBI" id="CHEBI:61560"/>
        <dbReference type="ChEBI" id="CHEBI:173112"/>
        <dbReference type="EC" id="2.7.7.49"/>
    </reaction>
</comment>
<dbReference type="Proteomes" id="UP000295788">
    <property type="component" value="Unassembled WGS sequence"/>
</dbReference>
<evidence type="ECO:0000256" key="5">
    <source>
        <dbReference type="ARBA" id="ARBA00022842"/>
    </source>
</evidence>
<dbReference type="Gene3D" id="3.30.70.270">
    <property type="match status" value="1"/>
</dbReference>
<dbReference type="NCBIfam" id="TIGR04416">
    <property type="entry name" value="group_II_RT_mat"/>
    <property type="match status" value="1"/>
</dbReference>
<dbReference type="Pfam" id="PF08388">
    <property type="entry name" value="GIIM"/>
    <property type="match status" value="1"/>
</dbReference>
<dbReference type="InterPro" id="IPR030931">
    <property type="entry name" value="Group_II_RT_mat"/>
</dbReference>
<dbReference type="EMBL" id="SMAB01000019">
    <property type="protein sequence ID" value="TCS79884.1"/>
    <property type="molecule type" value="Genomic_DNA"/>
</dbReference>
<evidence type="ECO:0000259" key="10">
    <source>
        <dbReference type="PROSITE" id="PS50878"/>
    </source>
</evidence>
<dbReference type="GO" id="GO:0003723">
    <property type="term" value="F:RNA binding"/>
    <property type="evidence" value="ECO:0007669"/>
    <property type="project" value="InterPro"/>
</dbReference>
<organism evidence="11 12">
    <name type="scientific">Tepidibacillus fermentans</name>
    <dbReference type="NCBI Taxonomy" id="1281767"/>
    <lineage>
        <taxon>Bacteria</taxon>
        <taxon>Bacillati</taxon>
        <taxon>Bacillota</taxon>
        <taxon>Bacilli</taxon>
        <taxon>Bacillales</taxon>
        <taxon>Bacillaceae</taxon>
        <taxon>Tepidibacillus</taxon>
    </lineage>
</organism>
<dbReference type="GO" id="GO:0003964">
    <property type="term" value="F:RNA-directed DNA polymerase activity"/>
    <property type="evidence" value="ECO:0007669"/>
    <property type="project" value="UniProtKB-KW"/>
</dbReference>
<dbReference type="SUPFAM" id="SSF56672">
    <property type="entry name" value="DNA/RNA polymerases"/>
    <property type="match status" value="1"/>
</dbReference>
<keyword evidence="4" id="KW-0479">Metal-binding</keyword>
<evidence type="ECO:0000256" key="3">
    <source>
        <dbReference type="ARBA" id="ARBA00022695"/>
    </source>
</evidence>
<comment type="caution">
    <text evidence="11">The sequence shown here is derived from an EMBL/GenBank/DDBJ whole genome shotgun (WGS) entry which is preliminary data.</text>
</comment>
<keyword evidence="2" id="KW-0808">Transferase</keyword>
<keyword evidence="12" id="KW-1185">Reference proteome</keyword>
<accession>A0A4R3K9Z4</accession>
<dbReference type="InterPro" id="IPR043128">
    <property type="entry name" value="Rev_trsase/Diguanyl_cyclase"/>
</dbReference>
<evidence type="ECO:0000256" key="2">
    <source>
        <dbReference type="ARBA" id="ARBA00022679"/>
    </source>
</evidence>
<dbReference type="InterPro" id="IPR000123">
    <property type="entry name" value="Reverse_transcriptase_msDNA"/>
</dbReference>
<evidence type="ECO:0000313" key="12">
    <source>
        <dbReference type="Proteomes" id="UP000295788"/>
    </source>
</evidence>
<dbReference type="CDD" id="cd01651">
    <property type="entry name" value="RT_G2_intron"/>
    <property type="match status" value="1"/>
</dbReference>
<dbReference type="GO" id="GO:0051607">
    <property type="term" value="P:defense response to virus"/>
    <property type="evidence" value="ECO:0007669"/>
    <property type="project" value="UniProtKB-KW"/>
</dbReference>
<dbReference type="InterPro" id="IPR013597">
    <property type="entry name" value="Mat_intron_G2"/>
</dbReference>
<proteinExistence type="inferred from homology"/>
<feature type="domain" description="Reverse transcriptase" evidence="10">
    <location>
        <begin position="98"/>
        <end position="325"/>
    </location>
</feature>
<keyword evidence="7" id="KW-0051">Antiviral defense</keyword>
<dbReference type="InterPro" id="IPR000477">
    <property type="entry name" value="RT_dom"/>
</dbReference>
<dbReference type="EC" id="2.7.7.49" evidence="1"/>
<dbReference type="InterPro" id="IPR043502">
    <property type="entry name" value="DNA/RNA_pol_sf"/>
</dbReference>
<reference evidence="11 12" key="1">
    <citation type="submission" date="2019-03" db="EMBL/GenBank/DDBJ databases">
        <title>Genomic Encyclopedia of Type Strains, Phase IV (KMG-IV): sequencing the most valuable type-strain genomes for metagenomic binning, comparative biology and taxonomic classification.</title>
        <authorList>
            <person name="Goeker M."/>
        </authorList>
    </citation>
    <scope>NUCLEOTIDE SEQUENCE [LARGE SCALE GENOMIC DNA]</scope>
    <source>
        <strain evidence="11 12">DSM 23802</strain>
    </source>
</reference>
<sequence length="472" mass="54842">MKDSKGIQRPQKTPYETYPVDIEMEARNKQEACSMPTASDETKAKTKPLTGDLLEIILSSRNLNEAAKRVVKNKGSHGVDGMKIDELLPYLQQHGETLRGLLLEEEYRPNPVRRVEIPKPNGGIRLLGIPTVIDRFIQQAIAQILTLIFDGSFSENSYGFRPRKSAQMAVLKAKEYIEQGYTWTVDMDLEKFFDKVNHDILMSRVARKVKDKRVLRLIRRYLESGIMLNGITIIKPDEGTPQGGPLSPLLSNILLDDLDKELEKRGHKFCRYADDCNIYVKSRRSGERVLESITNFLETKLKLKVNKEKSAVDRPWKRKFLGFTFYSYYGKTGILPHEKSMKRLKEKIKDITNRNVSRSMGSRMKSLNQLITGWVNYFRIAAMKGKLKEIDGWTRRRLRACVWKQWKKIKTRYRNLLKFKISDGKAWEYANTRKGYWRISNSPILSKTLTNQYWINQGFKSFSLQYKAFSLS</sequence>
<keyword evidence="6 11" id="KW-0695">RNA-directed DNA polymerase</keyword>
<dbReference type="InterPro" id="IPR051083">
    <property type="entry name" value="GrpII_Intron_Splice-Mob/Def"/>
</dbReference>
<dbReference type="Pfam" id="PF00078">
    <property type="entry name" value="RVT_1"/>
    <property type="match status" value="1"/>
</dbReference>
<dbReference type="PANTHER" id="PTHR34047">
    <property type="entry name" value="NUCLEAR INTRON MATURASE 1, MITOCHONDRIAL-RELATED"/>
    <property type="match status" value="1"/>
</dbReference>
<keyword evidence="3" id="KW-0548">Nucleotidyltransferase</keyword>
<dbReference type="PRINTS" id="PR00866">
    <property type="entry name" value="RNADNAPOLMS"/>
</dbReference>
<evidence type="ECO:0000256" key="6">
    <source>
        <dbReference type="ARBA" id="ARBA00022918"/>
    </source>
</evidence>
<comment type="similarity">
    <text evidence="8">Belongs to the bacterial reverse transcriptase family.</text>
</comment>